<dbReference type="OrthoDB" id="2082683at2"/>
<dbReference type="Proteomes" id="UP000183967">
    <property type="component" value="Unassembled WGS sequence"/>
</dbReference>
<dbReference type="AlphaFoldDB" id="A0A1M5VCH0"/>
<sequence length="134" mass="15669">MKVNKKVTWSLILTLIITLAIGAIALADTWQYFRFRGTMNGYRYSNGYEHMWNNGYNGMSDMMTVSNVSFNNVNNINEKMTLNEIKQNINNYLKNYDENLEIGYIYPEPGPNMMWNEKYGMHSRFGFGMMGLFP</sequence>
<dbReference type="EMBL" id="FQXO01000055">
    <property type="protein sequence ID" value="SHH72848.1"/>
    <property type="molecule type" value="Genomic_DNA"/>
</dbReference>
<protein>
    <submittedName>
        <fullName evidence="1">Uncharacterized protein</fullName>
    </submittedName>
</protein>
<accession>A0A1M5VCH0</accession>
<evidence type="ECO:0000313" key="1">
    <source>
        <dbReference type="EMBL" id="SHH72848.1"/>
    </source>
</evidence>
<dbReference type="RefSeq" id="WP_073197192.1">
    <property type="nucleotide sequence ID" value="NZ_FQXO01000055.1"/>
</dbReference>
<keyword evidence="2" id="KW-1185">Reference proteome</keyword>
<reference evidence="2" key="1">
    <citation type="submission" date="2016-11" db="EMBL/GenBank/DDBJ databases">
        <authorList>
            <person name="Varghese N."/>
            <person name="Submissions S."/>
        </authorList>
    </citation>
    <scope>NUCLEOTIDE SEQUENCE [LARGE SCALE GENOMIC DNA]</scope>
    <source>
        <strain evidence="2">DSM 13643</strain>
    </source>
</reference>
<organism evidence="1 2">
    <name type="scientific">Caloranaerobacter azorensis DSM 13643</name>
    <dbReference type="NCBI Taxonomy" id="1121264"/>
    <lineage>
        <taxon>Bacteria</taxon>
        <taxon>Bacillati</taxon>
        <taxon>Bacillota</taxon>
        <taxon>Tissierellia</taxon>
        <taxon>Tissierellales</taxon>
        <taxon>Thermohalobacteraceae</taxon>
        <taxon>Caloranaerobacter</taxon>
    </lineage>
</organism>
<gene>
    <name evidence="1" type="ORF">SAMN02745135_01862</name>
</gene>
<proteinExistence type="predicted"/>
<evidence type="ECO:0000313" key="2">
    <source>
        <dbReference type="Proteomes" id="UP000183967"/>
    </source>
</evidence>
<name>A0A1M5VCH0_9FIRM</name>